<comment type="caution">
    <text evidence="2">The sequence shown here is derived from an EMBL/GenBank/DDBJ whole genome shotgun (WGS) entry which is preliminary data.</text>
</comment>
<keyword evidence="3" id="KW-1185">Reference proteome</keyword>
<evidence type="ECO:0000256" key="1">
    <source>
        <dbReference type="SAM" id="Coils"/>
    </source>
</evidence>
<accession>A0ABU5LBM8</accession>
<evidence type="ECO:0000313" key="2">
    <source>
        <dbReference type="EMBL" id="MDZ7277353.1"/>
    </source>
</evidence>
<name>A0ABU5LBM8_9GAMM</name>
<feature type="coiled-coil region" evidence="1">
    <location>
        <begin position="29"/>
        <end position="82"/>
    </location>
</feature>
<keyword evidence="1" id="KW-0175">Coiled coil</keyword>
<dbReference type="RefSeq" id="WP_322541470.1">
    <property type="nucleotide sequence ID" value="NZ_JAOBTT010000001.1"/>
</dbReference>
<evidence type="ECO:0008006" key="4">
    <source>
        <dbReference type="Google" id="ProtNLM"/>
    </source>
</evidence>
<sequence length="100" mass="11459">MTLSPCEALMTALEAAAQQNNWPQVMQINAQLNLQLQQQKRTLNDATEDALTALRPRYLRVMAQGRARLETLRNQIKQHQTQRYGRQAYSLFDAENGGEE</sequence>
<evidence type="ECO:0000313" key="3">
    <source>
        <dbReference type="Proteomes" id="UP001288620"/>
    </source>
</evidence>
<protein>
    <recommendedName>
        <fullName evidence="4">Flagellar protein FliT</fullName>
    </recommendedName>
</protein>
<dbReference type="EMBL" id="JAOBTT010000001">
    <property type="protein sequence ID" value="MDZ7277353.1"/>
    <property type="molecule type" value="Genomic_DNA"/>
</dbReference>
<organism evidence="2 3">
    <name type="scientific">Pantoea eucrina</name>
    <dbReference type="NCBI Taxonomy" id="472693"/>
    <lineage>
        <taxon>Bacteria</taxon>
        <taxon>Pseudomonadati</taxon>
        <taxon>Pseudomonadota</taxon>
        <taxon>Gammaproteobacteria</taxon>
        <taxon>Enterobacterales</taxon>
        <taxon>Erwiniaceae</taxon>
        <taxon>Pantoea</taxon>
    </lineage>
</organism>
<reference evidence="3" key="1">
    <citation type="submission" date="2023-07" db="EMBL/GenBank/DDBJ databases">
        <title>Structural and functional analysis of rice phyllospheric bacteria for their antimicrobial properties and defense elicitation against blast disease.</title>
        <authorList>
            <person name="Sahu K.P."/>
            <person name="Asharani P."/>
            <person name="Kumar M."/>
            <person name="Reddy B."/>
            <person name="Kumar A."/>
        </authorList>
    </citation>
    <scope>NUCLEOTIDE SEQUENCE [LARGE SCALE GENOMIC DNA]</scope>
    <source>
        <strain evidence="3">OsEp_Plm_30P10</strain>
    </source>
</reference>
<proteinExistence type="predicted"/>
<dbReference type="Proteomes" id="UP001288620">
    <property type="component" value="Unassembled WGS sequence"/>
</dbReference>
<gene>
    <name evidence="2" type="ORF">N4G40_03520</name>
</gene>